<keyword evidence="2" id="KW-1185">Reference proteome</keyword>
<dbReference type="OrthoDB" id="6155932at2759"/>
<organism evidence="1 2">
    <name type="scientific">Cinara cedri</name>
    <dbReference type="NCBI Taxonomy" id="506608"/>
    <lineage>
        <taxon>Eukaryota</taxon>
        <taxon>Metazoa</taxon>
        <taxon>Ecdysozoa</taxon>
        <taxon>Arthropoda</taxon>
        <taxon>Hexapoda</taxon>
        <taxon>Insecta</taxon>
        <taxon>Pterygota</taxon>
        <taxon>Neoptera</taxon>
        <taxon>Paraneoptera</taxon>
        <taxon>Hemiptera</taxon>
        <taxon>Sternorrhyncha</taxon>
        <taxon>Aphidomorpha</taxon>
        <taxon>Aphidoidea</taxon>
        <taxon>Aphididae</taxon>
        <taxon>Lachninae</taxon>
        <taxon>Cinara</taxon>
    </lineage>
</organism>
<evidence type="ECO:0000313" key="1">
    <source>
        <dbReference type="EMBL" id="VVC33887.1"/>
    </source>
</evidence>
<protein>
    <submittedName>
        <fullName evidence="1">Uncharacterized protein</fullName>
    </submittedName>
</protein>
<reference evidence="1 2" key="1">
    <citation type="submission" date="2019-08" db="EMBL/GenBank/DDBJ databases">
        <authorList>
            <person name="Alioto T."/>
            <person name="Alioto T."/>
            <person name="Gomez Garrido J."/>
        </authorList>
    </citation>
    <scope>NUCLEOTIDE SEQUENCE [LARGE SCALE GENOMIC DNA]</scope>
</reference>
<proteinExistence type="predicted"/>
<evidence type="ECO:0000313" key="2">
    <source>
        <dbReference type="Proteomes" id="UP000325440"/>
    </source>
</evidence>
<name>A0A5E4MQE1_9HEMI</name>
<dbReference type="Proteomes" id="UP000325440">
    <property type="component" value="Unassembled WGS sequence"/>
</dbReference>
<dbReference type="EMBL" id="CABPRJ010000978">
    <property type="protein sequence ID" value="VVC33887.1"/>
    <property type="molecule type" value="Genomic_DNA"/>
</dbReference>
<accession>A0A5E4MQE1</accession>
<sequence>MHASMKNRLYDVKTAFYNKTIMDANFTCPTGQTKFHHNIVSLLLHGHTNLSVTDISCSWSKRPVKAIEEVTTIFVVAIIFKLFLIVKN</sequence>
<gene>
    <name evidence="1" type="ORF">CINCED_3A010882</name>
</gene>
<dbReference type="AlphaFoldDB" id="A0A5E4MQE1"/>